<evidence type="ECO:0000313" key="3">
    <source>
        <dbReference type="EMBL" id="OAD62270.1"/>
    </source>
</evidence>
<sequence>MNQSAKYQADSNITGSLTFPAESWHDSDTSSDPSRNPERPETRTIVSEKEDSGGAGGGGEEKGRNAYPVPSVSARTREPGDEDGRETNHQQDERRKGRDENGDTQQEEEECGTKSG</sequence>
<dbReference type="AlphaFoldDB" id="A0A310SFZ4"/>
<evidence type="ECO:0000256" key="1">
    <source>
        <dbReference type="SAM" id="MobiDB-lite"/>
    </source>
</evidence>
<name>A0A310SFZ4_9HYME</name>
<protein>
    <submittedName>
        <fullName evidence="2">Uncharacterized protein</fullName>
    </submittedName>
</protein>
<feature type="compositionally biased region" description="Basic and acidic residues" evidence="1">
    <location>
        <begin position="35"/>
        <end position="52"/>
    </location>
</feature>
<keyword evidence="4" id="KW-1185">Reference proteome</keyword>
<feature type="region of interest" description="Disordered" evidence="1">
    <location>
        <begin position="1"/>
        <end position="116"/>
    </location>
</feature>
<accession>A0A310SFZ4</accession>
<dbReference type="EMBL" id="KQ765323">
    <property type="protein sequence ID" value="OAD53991.1"/>
    <property type="molecule type" value="Genomic_DNA"/>
</dbReference>
<dbReference type="EMBL" id="KQ759877">
    <property type="protein sequence ID" value="OAD62270.1"/>
    <property type="molecule type" value="Genomic_DNA"/>
</dbReference>
<gene>
    <name evidence="3" type="ORF">WN48_06924</name>
    <name evidence="2" type="ORF">WN48_08505</name>
</gene>
<organism evidence="2 4">
    <name type="scientific">Eufriesea mexicana</name>
    <dbReference type="NCBI Taxonomy" id="516756"/>
    <lineage>
        <taxon>Eukaryota</taxon>
        <taxon>Metazoa</taxon>
        <taxon>Ecdysozoa</taxon>
        <taxon>Arthropoda</taxon>
        <taxon>Hexapoda</taxon>
        <taxon>Insecta</taxon>
        <taxon>Pterygota</taxon>
        <taxon>Neoptera</taxon>
        <taxon>Endopterygota</taxon>
        <taxon>Hymenoptera</taxon>
        <taxon>Apocrita</taxon>
        <taxon>Aculeata</taxon>
        <taxon>Apoidea</taxon>
        <taxon>Anthophila</taxon>
        <taxon>Apidae</taxon>
        <taxon>Eufriesea</taxon>
    </lineage>
</organism>
<feature type="compositionally biased region" description="Basic and acidic residues" evidence="1">
    <location>
        <begin position="85"/>
        <end position="101"/>
    </location>
</feature>
<evidence type="ECO:0000313" key="4">
    <source>
        <dbReference type="Proteomes" id="UP000250275"/>
    </source>
</evidence>
<feature type="compositionally biased region" description="Polar residues" evidence="1">
    <location>
        <begin position="1"/>
        <end position="17"/>
    </location>
</feature>
<dbReference type="Proteomes" id="UP000250275">
    <property type="component" value="Unassembled WGS sequence"/>
</dbReference>
<evidence type="ECO:0000313" key="2">
    <source>
        <dbReference type="EMBL" id="OAD53991.1"/>
    </source>
</evidence>
<reference evidence="2 4" key="1">
    <citation type="submission" date="2015-07" db="EMBL/GenBank/DDBJ databases">
        <title>The genome of Eufriesea mexicana.</title>
        <authorList>
            <person name="Pan H."/>
            <person name="Kapheim K."/>
        </authorList>
    </citation>
    <scope>NUCLEOTIDE SEQUENCE [LARGE SCALE GENOMIC DNA]</scope>
    <source>
        <strain evidence="2">0111107269</strain>
        <tissue evidence="2">Whole body</tissue>
    </source>
</reference>
<proteinExistence type="predicted"/>